<evidence type="ECO:0000313" key="1">
    <source>
        <dbReference type="EMBL" id="EFX69861.1"/>
    </source>
</evidence>
<dbReference type="AlphaFoldDB" id="E9HEK1"/>
<sequence length="168" mass="18241">MRAAMRACHACCHGERNERLHFTTKYRKALIMRYPTLDIGAENLHRRVHPIIPQRRDILRSTALLKKTFKGNKKGPQKTTAAAAAAAAAAVILSECVITLASCCCCCCCRVVGVSPLAAGGDLYENIGKRASIIHPGRALSRSSVRHSCESAADPPPFQGEIYTLPEL</sequence>
<dbReference type="InParanoid" id="E9HEK1"/>
<keyword evidence="2" id="KW-1185">Reference proteome</keyword>
<evidence type="ECO:0000313" key="2">
    <source>
        <dbReference type="Proteomes" id="UP000000305"/>
    </source>
</evidence>
<proteinExistence type="predicted"/>
<organism evidence="1 2">
    <name type="scientific">Daphnia pulex</name>
    <name type="common">Water flea</name>
    <dbReference type="NCBI Taxonomy" id="6669"/>
    <lineage>
        <taxon>Eukaryota</taxon>
        <taxon>Metazoa</taxon>
        <taxon>Ecdysozoa</taxon>
        <taxon>Arthropoda</taxon>
        <taxon>Crustacea</taxon>
        <taxon>Branchiopoda</taxon>
        <taxon>Diplostraca</taxon>
        <taxon>Cladocera</taxon>
        <taxon>Anomopoda</taxon>
        <taxon>Daphniidae</taxon>
        <taxon>Daphnia</taxon>
    </lineage>
</organism>
<name>E9HEK1_DAPPU</name>
<dbReference type="EMBL" id="GL732629">
    <property type="protein sequence ID" value="EFX69861.1"/>
    <property type="molecule type" value="Genomic_DNA"/>
</dbReference>
<protein>
    <submittedName>
        <fullName evidence="1">Uncharacterized protein</fullName>
    </submittedName>
</protein>
<dbReference type="Proteomes" id="UP000000305">
    <property type="component" value="Unassembled WGS sequence"/>
</dbReference>
<dbReference type="HOGENOM" id="CLU_1588158_0_0_1"/>
<reference evidence="1 2" key="1">
    <citation type="journal article" date="2011" name="Science">
        <title>The ecoresponsive genome of Daphnia pulex.</title>
        <authorList>
            <person name="Colbourne J.K."/>
            <person name="Pfrender M.E."/>
            <person name="Gilbert D."/>
            <person name="Thomas W.K."/>
            <person name="Tucker A."/>
            <person name="Oakley T.H."/>
            <person name="Tokishita S."/>
            <person name="Aerts A."/>
            <person name="Arnold G.J."/>
            <person name="Basu M.K."/>
            <person name="Bauer D.J."/>
            <person name="Caceres C.E."/>
            <person name="Carmel L."/>
            <person name="Casola C."/>
            <person name="Choi J.H."/>
            <person name="Detter J.C."/>
            <person name="Dong Q."/>
            <person name="Dusheyko S."/>
            <person name="Eads B.D."/>
            <person name="Frohlich T."/>
            <person name="Geiler-Samerotte K.A."/>
            <person name="Gerlach D."/>
            <person name="Hatcher P."/>
            <person name="Jogdeo S."/>
            <person name="Krijgsveld J."/>
            <person name="Kriventseva E.V."/>
            <person name="Kultz D."/>
            <person name="Laforsch C."/>
            <person name="Lindquist E."/>
            <person name="Lopez J."/>
            <person name="Manak J.R."/>
            <person name="Muller J."/>
            <person name="Pangilinan J."/>
            <person name="Patwardhan R.P."/>
            <person name="Pitluck S."/>
            <person name="Pritham E.J."/>
            <person name="Rechtsteiner A."/>
            <person name="Rho M."/>
            <person name="Rogozin I.B."/>
            <person name="Sakarya O."/>
            <person name="Salamov A."/>
            <person name="Schaack S."/>
            <person name="Shapiro H."/>
            <person name="Shiga Y."/>
            <person name="Skalitzky C."/>
            <person name="Smith Z."/>
            <person name="Souvorov A."/>
            <person name="Sung W."/>
            <person name="Tang Z."/>
            <person name="Tsuchiya D."/>
            <person name="Tu H."/>
            <person name="Vos H."/>
            <person name="Wang M."/>
            <person name="Wolf Y.I."/>
            <person name="Yamagata H."/>
            <person name="Yamada T."/>
            <person name="Ye Y."/>
            <person name="Shaw J.R."/>
            <person name="Andrews J."/>
            <person name="Crease T.J."/>
            <person name="Tang H."/>
            <person name="Lucas S.M."/>
            <person name="Robertson H.M."/>
            <person name="Bork P."/>
            <person name="Koonin E.V."/>
            <person name="Zdobnov E.M."/>
            <person name="Grigoriev I.V."/>
            <person name="Lynch M."/>
            <person name="Boore J.L."/>
        </authorList>
    </citation>
    <scope>NUCLEOTIDE SEQUENCE [LARGE SCALE GENOMIC DNA]</scope>
</reference>
<gene>
    <name evidence="1" type="ORF">DAPPUDRAFT_113276</name>
</gene>
<accession>E9HEK1</accession>
<dbReference type="KEGG" id="dpx:DAPPUDRAFT_113276"/>